<dbReference type="Pfam" id="PF02603">
    <property type="entry name" value="Hpr_kinase_N"/>
    <property type="match status" value="1"/>
</dbReference>
<comment type="miscellaneous">
    <text evidence="14">Both phosphorylation and phosphorolysis are carried out by the same active site and suggest a common mechanism for both reactions.</text>
</comment>
<dbReference type="GO" id="GO:0004674">
    <property type="term" value="F:protein serine/threonine kinase activity"/>
    <property type="evidence" value="ECO:0007669"/>
    <property type="project" value="UniProtKB-KW"/>
</dbReference>
<feature type="region of interest" description="Important for the catalytic mechanism of dephosphorylation" evidence="14">
    <location>
        <begin position="262"/>
        <end position="267"/>
    </location>
</feature>
<evidence type="ECO:0000256" key="5">
    <source>
        <dbReference type="ARBA" id="ARBA00022679"/>
    </source>
</evidence>
<dbReference type="STRING" id="84029.CROST_33880"/>
<feature type="binding site" evidence="14">
    <location>
        <position position="159"/>
    </location>
    <ligand>
        <name>Mg(2+)</name>
        <dbReference type="ChEBI" id="CHEBI:18420"/>
    </ligand>
</feature>
<evidence type="ECO:0000256" key="10">
    <source>
        <dbReference type="ARBA" id="ARBA00022842"/>
    </source>
</evidence>
<dbReference type="KEGG" id="crw:CROST_017770"/>
<evidence type="ECO:0000256" key="4">
    <source>
        <dbReference type="ARBA" id="ARBA00022527"/>
    </source>
</evidence>
<evidence type="ECO:0000256" key="13">
    <source>
        <dbReference type="ARBA" id="ARBA00047657"/>
    </source>
</evidence>
<dbReference type="EC" id="2.7.4.-" evidence="14"/>
<dbReference type="GO" id="GO:0005524">
    <property type="term" value="F:ATP binding"/>
    <property type="evidence" value="ECO:0007669"/>
    <property type="project" value="UniProtKB-UniRule"/>
</dbReference>
<feature type="active site" description="Proton acceptor; for phosphorylation activity. Proton donor; for dephosphorylation activity" evidence="14">
    <location>
        <position position="176"/>
    </location>
</feature>
<comment type="catalytic activity">
    <reaction evidence="1 14">
        <text>[HPr protein]-L-serine + ATP = [HPr protein]-O-phospho-L-serine + ADP + H(+)</text>
        <dbReference type="Rhea" id="RHEA:46600"/>
        <dbReference type="Rhea" id="RHEA-COMP:11602"/>
        <dbReference type="Rhea" id="RHEA-COMP:11603"/>
        <dbReference type="ChEBI" id="CHEBI:15378"/>
        <dbReference type="ChEBI" id="CHEBI:29999"/>
        <dbReference type="ChEBI" id="CHEBI:30616"/>
        <dbReference type="ChEBI" id="CHEBI:83421"/>
        <dbReference type="ChEBI" id="CHEBI:456216"/>
    </reaction>
</comment>
<name>A0A1S8L101_9CLOT</name>
<keyword evidence="11 14" id="KW-0511">Multifunctional enzyme</keyword>
<evidence type="ECO:0000313" key="16">
    <source>
        <dbReference type="Proteomes" id="UP000190951"/>
    </source>
</evidence>
<dbReference type="EMBL" id="CP096983">
    <property type="protein sequence ID" value="URZ11061.1"/>
    <property type="molecule type" value="Genomic_DNA"/>
</dbReference>
<reference evidence="15 16" key="1">
    <citation type="submission" date="2022-04" db="EMBL/GenBank/DDBJ databases">
        <title>Genome sequence of C. roseum typestrain.</title>
        <authorList>
            <person name="Poehlein A."/>
            <person name="Schoch T."/>
            <person name="Duerre P."/>
            <person name="Daniel R."/>
        </authorList>
    </citation>
    <scope>NUCLEOTIDE SEQUENCE [LARGE SCALE GENOMIC DNA]</scope>
    <source>
        <strain evidence="15 16">DSM 7320</strain>
    </source>
</reference>
<dbReference type="InterPro" id="IPR011126">
    <property type="entry name" value="Hpr_kin/Pase_Hpr_N"/>
</dbReference>
<dbReference type="InterPro" id="IPR027417">
    <property type="entry name" value="P-loop_NTPase"/>
</dbReference>
<sequence length="305" mass="34713">MQQVSIQSIIEELDLEVLVKGKDDIKLGLSDINRPGLQFAGFYDYFGNQRVQVIGKAEWSFLNAMRPEIREKRVRKYFQFETPCIVLARGLKPQKEILECSKEYNRWLLRSKAQTTRFINKIMNYLDDKLAPETRIHGVLVDIYGLGILITGESGIGKSETALELIKRGHRLVADDAVDIKEIESMLVGKSPYITAGMLEVRGMGIIDVPALYGLSSVLSDKNIDLVIYLEQWKEGRDYDRLGTDDEHIKILNIPVRKMTLPIRPGRNVAVIIEAAAANYRYNLSTKISPVDTINKRIEESRNDE</sequence>
<evidence type="ECO:0000256" key="8">
    <source>
        <dbReference type="ARBA" id="ARBA00022777"/>
    </source>
</evidence>
<dbReference type="SUPFAM" id="SSF53795">
    <property type="entry name" value="PEP carboxykinase-like"/>
    <property type="match status" value="1"/>
</dbReference>
<comment type="subunit">
    <text evidence="14">Homohexamer.</text>
</comment>
<feature type="binding site" evidence="14">
    <location>
        <position position="200"/>
    </location>
    <ligand>
        <name>Mg(2+)</name>
        <dbReference type="ChEBI" id="CHEBI:18420"/>
    </ligand>
</feature>
<comment type="catalytic activity">
    <reaction evidence="13 14">
        <text>[HPr protein]-O-phospho-L-serine + phosphate + H(+) = [HPr protein]-L-serine + diphosphate</text>
        <dbReference type="Rhea" id="RHEA:46604"/>
        <dbReference type="Rhea" id="RHEA-COMP:11602"/>
        <dbReference type="Rhea" id="RHEA-COMP:11603"/>
        <dbReference type="ChEBI" id="CHEBI:15378"/>
        <dbReference type="ChEBI" id="CHEBI:29999"/>
        <dbReference type="ChEBI" id="CHEBI:33019"/>
        <dbReference type="ChEBI" id="CHEBI:43474"/>
        <dbReference type="ChEBI" id="CHEBI:83421"/>
    </reaction>
</comment>
<proteinExistence type="inferred from homology"/>
<evidence type="ECO:0000256" key="2">
    <source>
        <dbReference type="ARBA" id="ARBA00001946"/>
    </source>
</evidence>
<dbReference type="Gene3D" id="3.40.50.300">
    <property type="entry name" value="P-loop containing nucleotide triphosphate hydrolases"/>
    <property type="match status" value="1"/>
</dbReference>
<dbReference type="GO" id="GO:0006109">
    <property type="term" value="P:regulation of carbohydrate metabolic process"/>
    <property type="evidence" value="ECO:0007669"/>
    <property type="project" value="UniProtKB-UniRule"/>
</dbReference>
<dbReference type="EC" id="2.7.11.-" evidence="14"/>
<dbReference type="FunFam" id="3.40.50.300:FF:000174">
    <property type="entry name" value="HPr kinase/phosphorylase"/>
    <property type="match status" value="1"/>
</dbReference>
<dbReference type="PANTHER" id="PTHR30305:SF1">
    <property type="entry name" value="HPR KINASE_PHOSPHORYLASE"/>
    <property type="match status" value="1"/>
</dbReference>
<dbReference type="GO" id="GO:0000287">
    <property type="term" value="F:magnesium ion binding"/>
    <property type="evidence" value="ECO:0007669"/>
    <property type="project" value="UniProtKB-UniRule"/>
</dbReference>
<feature type="active site" evidence="14">
    <location>
        <position position="137"/>
    </location>
</feature>
<keyword evidence="4 14" id="KW-0723">Serine/threonine-protein kinase</keyword>
<keyword evidence="8 14" id="KW-0418">Kinase</keyword>
<keyword evidence="9 14" id="KW-0067">ATP-binding</keyword>
<dbReference type="Proteomes" id="UP000190951">
    <property type="component" value="Chromosome"/>
</dbReference>
<evidence type="ECO:0000256" key="7">
    <source>
        <dbReference type="ARBA" id="ARBA00022741"/>
    </source>
</evidence>
<dbReference type="InterPro" id="IPR028979">
    <property type="entry name" value="Ser_kin/Pase_Hpr-like_N_sf"/>
</dbReference>
<evidence type="ECO:0000256" key="3">
    <source>
        <dbReference type="ARBA" id="ARBA00006883"/>
    </source>
</evidence>
<comment type="function">
    <text evidence="14">Catalyzes the ATP- as well as the pyrophosphate-dependent phosphorylation of a specific serine residue in HPr, a phosphocarrier protein of the phosphoenolpyruvate-dependent sugar phosphotransferase system (PTS). HprK/P also catalyzes the pyrophosphate-producing, inorganic phosphate-dependent dephosphorylation (phosphorolysis) of seryl-phosphorylated HPr (P-Ser-HPr). The two antagonistic activities of HprK/P are regulated by several intracellular metabolites, which change their concentration in response to the absence or presence of rapidly metabolisable carbon sources (glucose, fructose, etc.) in the growth medium. Therefore, by controlling the phosphorylation state of HPr, HPrK/P is a sensor enzyme that plays a major role in the regulation of carbon metabolism and sugar transport: it mediates carbon catabolite repression (CCR), and regulates PTS-catalyzed carbohydrate uptake and inducer exclusion.</text>
</comment>
<dbReference type="SUPFAM" id="SSF75138">
    <property type="entry name" value="HprK N-terminal domain-like"/>
    <property type="match status" value="1"/>
</dbReference>
<keyword evidence="16" id="KW-1185">Reference proteome</keyword>
<comment type="domain">
    <text evidence="14">The Walker A ATP-binding motif also binds Pi and PPi.</text>
</comment>
<dbReference type="RefSeq" id="WP_077833379.1">
    <property type="nucleotide sequence ID" value="NZ_CP096983.1"/>
</dbReference>
<comment type="cofactor">
    <cofactor evidence="2 14">
        <name>Mg(2+)</name>
        <dbReference type="ChEBI" id="CHEBI:18420"/>
    </cofactor>
</comment>
<evidence type="ECO:0000256" key="11">
    <source>
        <dbReference type="ARBA" id="ARBA00023268"/>
    </source>
</evidence>
<comment type="similarity">
    <text evidence="3 14">Belongs to the HPrK/P family.</text>
</comment>
<feature type="active site" evidence="14">
    <location>
        <position position="241"/>
    </location>
</feature>
<keyword evidence="6 14" id="KW-0479">Metal-binding</keyword>
<dbReference type="GO" id="GO:0000155">
    <property type="term" value="F:phosphorelay sensor kinase activity"/>
    <property type="evidence" value="ECO:0007669"/>
    <property type="project" value="InterPro"/>
</dbReference>
<dbReference type="Gene3D" id="3.40.1390.20">
    <property type="entry name" value="HprK N-terminal domain-like"/>
    <property type="match status" value="1"/>
</dbReference>
<evidence type="ECO:0000256" key="14">
    <source>
        <dbReference type="HAMAP-Rule" id="MF_01249"/>
    </source>
</evidence>
<feature type="binding site" evidence="14">
    <location>
        <begin position="152"/>
        <end position="159"/>
    </location>
    <ligand>
        <name>ATP</name>
        <dbReference type="ChEBI" id="CHEBI:30616"/>
    </ligand>
</feature>
<feature type="region of interest" description="Important for the catalytic mechanism of both phosphorylation and dephosphorylation" evidence="14">
    <location>
        <begin position="199"/>
        <end position="208"/>
    </location>
</feature>
<dbReference type="GO" id="GO:0004712">
    <property type="term" value="F:protein serine/threonine/tyrosine kinase activity"/>
    <property type="evidence" value="ECO:0007669"/>
    <property type="project" value="UniProtKB-UniRule"/>
</dbReference>
<dbReference type="InterPro" id="IPR003755">
    <property type="entry name" value="HPr(Ser)_kin/Pase"/>
</dbReference>
<dbReference type="CDD" id="cd01918">
    <property type="entry name" value="HprK_C"/>
    <property type="match status" value="1"/>
</dbReference>
<dbReference type="HAMAP" id="MF_01249">
    <property type="entry name" value="HPr_kinase"/>
    <property type="match status" value="1"/>
</dbReference>
<keyword evidence="10 14" id="KW-0460">Magnesium</keyword>
<evidence type="ECO:0000256" key="1">
    <source>
        <dbReference type="ARBA" id="ARBA00001120"/>
    </source>
</evidence>
<accession>A0A1S8L101</accession>
<evidence type="ECO:0000256" key="6">
    <source>
        <dbReference type="ARBA" id="ARBA00022723"/>
    </source>
</evidence>
<evidence type="ECO:0000256" key="12">
    <source>
        <dbReference type="ARBA" id="ARBA00023277"/>
    </source>
</evidence>
<keyword evidence="12 14" id="KW-0119">Carbohydrate metabolism</keyword>
<dbReference type="AlphaFoldDB" id="A0A1S8L101"/>
<keyword evidence="5 14" id="KW-0808">Transferase</keyword>
<keyword evidence="7 14" id="KW-0547">Nucleotide-binding</keyword>
<protein>
    <recommendedName>
        <fullName evidence="14">HPr kinase/phosphorylase</fullName>
        <shortName evidence="14">HPrK/P</shortName>
        <ecNumber evidence="14">2.7.11.-</ecNumber>
        <ecNumber evidence="14">2.7.4.-</ecNumber>
    </recommendedName>
    <alternativeName>
        <fullName evidence="14">HPr(Ser) kinase/phosphorylase</fullName>
    </alternativeName>
</protein>
<dbReference type="NCBIfam" id="TIGR00679">
    <property type="entry name" value="hpr-ser"/>
    <property type="match status" value="1"/>
</dbReference>
<gene>
    <name evidence="14 15" type="primary">hprK</name>
    <name evidence="15" type="ORF">CROST_017770</name>
</gene>
<evidence type="ECO:0000313" key="15">
    <source>
        <dbReference type="EMBL" id="URZ11061.1"/>
    </source>
</evidence>
<organism evidence="15 16">
    <name type="scientific">Clostridium felsineum</name>
    <dbReference type="NCBI Taxonomy" id="36839"/>
    <lineage>
        <taxon>Bacteria</taxon>
        <taxon>Bacillati</taxon>
        <taxon>Bacillota</taxon>
        <taxon>Clostridia</taxon>
        <taxon>Eubacteriales</taxon>
        <taxon>Clostridiaceae</taxon>
        <taxon>Clostridium</taxon>
    </lineage>
</organism>
<dbReference type="PANTHER" id="PTHR30305">
    <property type="entry name" value="PROTEIN YJDM-RELATED"/>
    <property type="match status" value="1"/>
</dbReference>
<dbReference type="Pfam" id="PF07475">
    <property type="entry name" value="Hpr_kinase_C"/>
    <property type="match status" value="1"/>
</dbReference>
<dbReference type="InterPro" id="IPR011104">
    <property type="entry name" value="Hpr_kin/Pase_C"/>
</dbReference>
<evidence type="ECO:0000256" key="9">
    <source>
        <dbReference type="ARBA" id="ARBA00022840"/>
    </source>
</evidence>
<feature type="active site" evidence="14">
    <location>
        <position position="158"/>
    </location>
</feature>